<evidence type="ECO:0000313" key="1">
    <source>
        <dbReference type="EMBL" id="CAB81975.3"/>
    </source>
</evidence>
<dbReference type="EMBL" id="BX284605">
    <property type="protein sequence ID" value="CAB81975.3"/>
    <property type="molecule type" value="Genomic_DNA"/>
</dbReference>
<dbReference type="AlphaFoldDB" id="Q9NEK2"/>
<dbReference type="UCSC" id="Y116F11B.7">
    <property type="organism name" value="c. elegans"/>
</dbReference>
<sequence length="418" mass="48324">MATLDHLLEELFEACSVFDKFPVSFNRTLIDELVDCLDFEEPTLTVIRKFVRNLDFEGKLAPIRMVIRLLDAAIKNNKFRNEDDLLLEFIQKSEAILSRPRNRLLLQDLFNFYTNPVVFAVREPESWLVVIRWVMNEFADEYLSCFHIDLFVKFICQIPSAAEARRLNIISEAISPDLVGSFSARIIYNYAQDLTIDECNTFVNNFRLSSLGYRWPAIRVLLKMRELHPSLVIPLAPASWTEENRRVDVICRLLFPMDFDTLKMMDVQLENVEALVDSVLDSPVDIDLKEKMLDHMNERQFEKYFDELLSFAKIESNDVNIHVTSALRSLPQHATRQKVAQLFEALGDKILDLALILNLSLAYGSNAFDFPEFEKFKDRYSKLVSDAIKAPVGESNAERIITVLECMKLFPCFLPVKA</sequence>
<protein>
    <submittedName>
        <fullName evidence="1">Uncharacterized protein</fullName>
    </submittedName>
</protein>
<organism evidence="1 2">
    <name type="scientific">Caenorhabditis elegans</name>
    <dbReference type="NCBI Taxonomy" id="6239"/>
    <lineage>
        <taxon>Eukaryota</taxon>
        <taxon>Metazoa</taxon>
        <taxon>Ecdysozoa</taxon>
        <taxon>Nematoda</taxon>
        <taxon>Chromadorea</taxon>
        <taxon>Rhabditida</taxon>
        <taxon>Rhabditina</taxon>
        <taxon>Rhabditomorpha</taxon>
        <taxon>Rhabditoidea</taxon>
        <taxon>Rhabditidae</taxon>
        <taxon>Peloderinae</taxon>
        <taxon>Caenorhabditis</taxon>
    </lineage>
</organism>
<dbReference type="WormBase" id="Y116F11B.7">
    <property type="protein sequence ID" value="CE43960"/>
    <property type="gene ID" value="WBGene00013823"/>
</dbReference>
<dbReference type="CTD" id="191019"/>
<reference evidence="1 2" key="1">
    <citation type="journal article" date="1998" name="Science">
        <title>Genome sequence of the nematode C. elegans: a platform for investigating biology.</title>
        <authorList>
            <consortium name="The C. elegans sequencing consortium"/>
            <person name="Sulson J.E."/>
            <person name="Waterston R."/>
        </authorList>
    </citation>
    <scope>NUCLEOTIDE SEQUENCE [LARGE SCALE GENOMIC DNA]</scope>
    <source>
        <strain evidence="1 2">Bristol N2</strain>
    </source>
</reference>
<dbReference type="RefSeq" id="NP_507845.3">
    <property type="nucleotide sequence ID" value="NM_075444.3"/>
</dbReference>
<keyword evidence="2" id="KW-1185">Reference proteome</keyword>
<dbReference type="KEGG" id="cel:CELE_Y116F11B.7"/>
<dbReference type="AGR" id="WB:WBGene00013823"/>
<dbReference type="OrthoDB" id="10057956at2759"/>
<dbReference type="InParanoid" id="Q9NEK2"/>
<dbReference type="Proteomes" id="UP000001940">
    <property type="component" value="Chromosome V"/>
</dbReference>
<evidence type="ECO:0000313" key="2">
    <source>
        <dbReference type="Proteomes" id="UP000001940"/>
    </source>
</evidence>
<name>Q9NEK2_CAEEL</name>
<dbReference type="FunCoup" id="Q9NEK2">
    <property type="interactions" value="126"/>
</dbReference>
<proteinExistence type="predicted"/>
<accession>Q9NEK2</accession>
<dbReference type="HOGENOM" id="CLU_657629_0_0_1"/>
<dbReference type="OMA" id="ASWTEEN"/>
<evidence type="ECO:0000313" key="3">
    <source>
        <dbReference type="WormBase" id="Y116F11B.7"/>
    </source>
</evidence>
<gene>
    <name evidence="1" type="ORF">CELE_Y116F11B.7</name>
    <name evidence="1 3" type="ORF">Y116F11B.7</name>
</gene>
<dbReference type="PaxDb" id="6239-Y116F11B.7"/>
<dbReference type="Bgee" id="WBGene00013823">
    <property type="expression patterns" value="Expressed in larva and 1 other cell type or tissue"/>
</dbReference>
<dbReference type="GeneID" id="191019"/>
<dbReference type="STRING" id="6239.Y116F11B.7.1"/>
<dbReference type="eggNOG" id="ENOG502TH15">
    <property type="taxonomic scope" value="Eukaryota"/>
</dbReference>